<evidence type="ECO:0000313" key="4">
    <source>
        <dbReference type="Proteomes" id="UP000183832"/>
    </source>
</evidence>
<feature type="compositionally biased region" description="Polar residues" evidence="1">
    <location>
        <begin position="319"/>
        <end position="344"/>
    </location>
</feature>
<evidence type="ECO:0000313" key="3">
    <source>
        <dbReference type="EMBL" id="CRL07186.1"/>
    </source>
</evidence>
<name>A0A1J1J5F3_9DIPT</name>
<dbReference type="EMBL" id="CVRI01000070">
    <property type="protein sequence ID" value="CRL07186.1"/>
    <property type="molecule type" value="Genomic_DNA"/>
</dbReference>
<dbReference type="InterPro" id="IPR036034">
    <property type="entry name" value="PDZ_sf"/>
</dbReference>
<feature type="region of interest" description="Disordered" evidence="1">
    <location>
        <begin position="1105"/>
        <end position="1131"/>
    </location>
</feature>
<dbReference type="OrthoDB" id="42382at2759"/>
<feature type="compositionally biased region" description="Low complexity" evidence="1">
    <location>
        <begin position="1047"/>
        <end position="1076"/>
    </location>
</feature>
<sequence>MSDFVTVVAVNAENVENKSHFITVLSINHNDNNQNEVTHAADQNETEIVTVYRLPGERLGFGLKFQGGSNTSENLERLFIQSCDPDSPASKARASWGPLSEGDEVLQIDNELVKNMTRIECVKCLKDKNVAINLLVKRRINAHGKRNEICSSSAKKRSIPPPPPVVPPRKINKKPIIAQQVQNTFSIKESFEIPTPVAAENYLNTLEDIICHNDESDETGSTISSQISVVSNFSSESDLPVLTTNISKNDFTKILSKPFQKIEQEFNVFPSSKNPQLNNILWTPLDESEIKLLETDEMSKKDEKSHQSMYENIDVMTDGKSSVLPTPHPRSSSIHTKMSKTSSEAPIKTVESWLNDAKTTEKHNIDNNDKRINLHSHEQSWESIGFGCFAAEDDDEDEKLGPHELLNISQAYFNSSWCCASSSSANNLPTIGEAEEEFPSLEPAREQNKISTVSIGPIFIVNAENESEKETNLVTQYDNFEINNNFSYPNESKNNHLNDKREDKIQNESQYLVPCHVPTENISSEKYYNGVENEKEKCIENMNEIILSRSFEMNSETNEEQLFESIGEEIKLENFEKKDLKNDLKGLKMKSIYNTDKIMMQSVPPTAASSISQQTLHSETKMIAKTNVTKTSLSPCLYQNSTNIQLVPSASDNSNMEKRRNLLNERRFLWNEPNSKFETENQDKTDMTVADNKSNQLPTQLVINKATAIVAPFAPRKILKNDIKLPTSKQTSKQTLASPMNRLRSFYWYNKDERSEKSVKDKIAMFSNSTSDISHILPKTFKSKAPTEEPYKFPKNLSSFTKSSSDISTICMNFDDKDEKKAMSVENLFAANDDMIDKSEEKKRTNQDKNCEKFYLSEKNQFPNQQFGKTKNIQTLSESRIRTCQVPTKALNERKKENPAENSKIQLNENYQKSMTRILENRKKSMSKLRGLVIPTKVPEIDLCSKKVIGLPVIKSKDYEMISGRKLLNANLHKKEYLDGSATNLKTIIPPLKPPRTSLTSQSIMTINTDESDTDFGLSSDLTTSSTLGDVSPQMTLTRSVSCETNTSISSSSTLTSGSGSGSQASCSSNNSISSTRPTKSTEFATSRKSILALSKSRTGREYLDKSWNDEESTDGGNADDFSPRNSKSKATMQSIVNHKVASLNDNLVGKTIKIGKQIEILSSDSDEKPNQMLSKVSSKSSIEKENLSSKYKKKNLTDSGKLTRQTDLSNSNKKTQLESKEYPKFVKNLVKKHHKPINLSEIRKNFEKSTINSDTQSSVISVFPCPINNTKENAMIDHKRFSSWDSFISSSSGVSSEIQGSGNGTNNSESLQTLPSDFGSFSSYDSSHSLITSQDLQLIIDEADPPLNTTEVFVVVLHREVPESTIGITLAGGSDYEAKEITIHRILKNSPADKDGRLKIGDRLLSINGLSMRGLTHRESLSVLKSPRTDVVIVATRSESNEKAKSVSNIISATKVECKLNKRKETESILKDDVKFNEREYDMFMEKDETGLGGAAEKTSNLNVGDEILAIDGKSIVNQTRIEVWNMIKKIPQGKTVQLRLKKKV</sequence>
<feature type="region of interest" description="Disordered" evidence="1">
    <location>
        <begin position="1164"/>
        <end position="1218"/>
    </location>
</feature>
<dbReference type="Pfam" id="PF00595">
    <property type="entry name" value="PDZ"/>
    <property type="match status" value="3"/>
</dbReference>
<evidence type="ECO:0000256" key="1">
    <source>
        <dbReference type="SAM" id="MobiDB-lite"/>
    </source>
</evidence>
<feature type="region of interest" description="Disordered" evidence="1">
    <location>
        <begin position="1010"/>
        <end position="1033"/>
    </location>
</feature>
<dbReference type="InterPro" id="IPR001478">
    <property type="entry name" value="PDZ"/>
</dbReference>
<proteinExistence type="predicted"/>
<feature type="region of interest" description="Disordered" evidence="1">
    <location>
        <begin position="151"/>
        <end position="170"/>
    </location>
</feature>
<organism evidence="3 4">
    <name type="scientific">Clunio marinus</name>
    <dbReference type="NCBI Taxonomy" id="568069"/>
    <lineage>
        <taxon>Eukaryota</taxon>
        <taxon>Metazoa</taxon>
        <taxon>Ecdysozoa</taxon>
        <taxon>Arthropoda</taxon>
        <taxon>Hexapoda</taxon>
        <taxon>Insecta</taxon>
        <taxon>Pterygota</taxon>
        <taxon>Neoptera</taxon>
        <taxon>Endopterygota</taxon>
        <taxon>Diptera</taxon>
        <taxon>Nematocera</taxon>
        <taxon>Chironomoidea</taxon>
        <taxon>Chironomidae</taxon>
        <taxon>Clunio</taxon>
    </lineage>
</organism>
<protein>
    <submittedName>
        <fullName evidence="3">CLUMA_CG020171, isoform A</fullName>
    </submittedName>
</protein>
<dbReference type="PANTHER" id="PTHR11324:SF16">
    <property type="entry name" value="PDZ DOMAIN-CONTAINING PROTEIN 2"/>
    <property type="match status" value="1"/>
</dbReference>
<feature type="domain" description="PDZ" evidence="2">
    <location>
        <begin position="48"/>
        <end position="140"/>
    </location>
</feature>
<dbReference type="PROSITE" id="PS50106">
    <property type="entry name" value="PDZ"/>
    <property type="match status" value="3"/>
</dbReference>
<feature type="region of interest" description="Disordered" evidence="1">
    <location>
        <begin position="1047"/>
        <end position="1088"/>
    </location>
</feature>
<feature type="compositionally biased region" description="Polar residues" evidence="1">
    <location>
        <begin position="1077"/>
        <end position="1088"/>
    </location>
</feature>
<accession>A0A1J1J5F3</accession>
<feature type="domain" description="PDZ" evidence="2">
    <location>
        <begin position="1494"/>
        <end position="1544"/>
    </location>
</feature>
<dbReference type="SMART" id="SM00228">
    <property type="entry name" value="PDZ"/>
    <property type="match status" value="3"/>
</dbReference>
<feature type="region of interest" description="Disordered" evidence="1">
    <location>
        <begin position="318"/>
        <end position="346"/>
    </location>
</feature>
<gene>
    <name evidence="3" type="primary">putative Pro-interleukin-16</name>
    <name evidence="3" type="ORF">CLUMA_CG020171</name>
</gene>
<dbReference type="CDD" id="cd00136">
    <property type="entry name" value="PDZ_canonical"/>
    <property type="match status" value="1"/>
</dbReference>
<keyword evidence="4" id="KW-1185">Reference proteome</keyword>
<evidence type="ECO:0000259" key="2">
    <source>
        <dbReference type="PROSITE" id="PS50106"/>
    </source>
</evidence>
<dbReference type="STRING" id="568069.A0A1J1J5F3"/>
<reference evidence="3 4" key="1">
    <citation type="submission" date="2015-04" db="EMBL/GenBank/DDBJ databases">
        <authorList>
            <person name="Syromyatnikov M.Y."/>
            <person name="Popov V.N."/>
        </authorList>
    </citation>
    <scope>NUCLEOTIDE SEQUENCE [LARGE SCALE GENOMIC DNA]</scope>
</reference>
<feature type="compositionally biased region" description="Polar residues" evidence="1">
    <location>
        <begin position="1198"/>
        <end position="1215"/>
    </location>
</feature>
<feature type="domain" description="PDZ" evidence="2">
    <location>
        <begin position="1355"/>
        <end position="1440"/>
    </location>
</feature>
<dbReference type="Gene3D" id="2.30.42.10">
    <property type="match status" value="3"/>
</dbReference>
<dbReference type="SUPFAM" id="SSF50156">
    <property type="entry name" value="PDZ domain-like"/>
    <property type="match status" value="3"/>
</dbReference>
<dbReference type="PANTHER" id="PTHR11324">
    <property type="entry name" value="IL16-RELATED"/>
    <property type="match status" value="1"/>
</dbReference>
<feature type="compositionally biased region" description="Low complexity" evidence="1">
    <location>
        <begin position="1015"/>
        <end position="1030"/>
    </location>
</feature>
<dbReference type="Proteomes" id="UP000183832">
    <property type="component" value="Unassembled WGS sequence"/>
</dbReference>